<organism evidence="1 2">
    <name type="scientific">Roseateles oligotrophus</name>
    <dbReference type="NCBI Taxonomy" id="1769250"/>
    <lineage>
        <taxon>Bacteria</taxon>
        <taxon>Pseudomonadati</taxon>
        <taxon>Pseudomonadota</taxon>
        <taxon>Betaproteobacteria</taxon>
        <taxon>Burkholderiales</taxon>
        <taxon>Sphaerotilaceae</taxon>
        <taxon>Roseateles</taxon>
    </lineage>
</organism>
<proteinExistence type="predicted"/>
<comment type="caution">
    <text evidence="1">The sequence shown here is derived from an EMBL/GenBank/DDBJ whole genome shotgun (WGS) entry which is preliminary data.</text>
</comment>
<evidence type="ECO:0000313" key="1">
    <source>
        <dbReference type="EMBL" id="MCV2366716.1"/>
    </source>
</evidence>
<dbReference type="RefSeq" id="WP_263569351.1">
    <property type="nucleotide sequence ID" value="NZ_JAJIRN010000001.1"/>
</dbReference>
<dbReference type="Proteomes" id="UP001209701">
    <property type="component" value="Unassembled WGS sequence"/>
</dbReference>
<accession>A0ABT2Y8T5</accession>
<gene>
    <name evidence="1" type="ORF">LNV07_01200</name>
</gene>
<keyword evidence="2" id="KW-1185">Reference proteome</keyword>
<reference evidence="1 2" key="1">
    <citation type="submission" date="2021-11" db="EMBL/GenBank/DDBJ databases">
        <authorList>
            <person name="Liang Q."/>
            <person name="Mou H."/>
            <person name="Liu Z."/>
        </authorList>
    </citation>
    <scope>NUCLEOTIDE SEQUENCE [LARGE SCALE GENOMIC DNA]</scope>
    <source>
        <strain evidence="1 2">CHU3</strain>
    </source>
</reference>
<evidence type="ECO:0000313" key="2">
    <source>
        <dbReference type="Proteomes" id="UP001209701"/>
    </source>
</evidence>
<name>A0ABT2Y8T5_9BURK</name>
<protein>
    <submittedName>
        <fullName evidence="1">Uncharacterized protein</fullName>
    </submittedName>
</protein>
<dbReference type="EMBL" id="JAJIRN010000001">
    <property type="protein sequence ID" value="MCV2366716.1"/>
    <property type="molecule type" value="Genomic_DNA"/>
</dbReference>
<sequence length="80" mass="8557">MSIAVLSACLLPAGPAEASEVVKLARLVMTGKRLSAMPQHRAVAEQLPRVVLQGQSEGSSPKQVVLLRVPESKRAQFQPI</sequence>